<organism evidence="1 2">
    <name type="scientific">Candidatus Jorgensenbacteria bacterium GW2011_GWA2_45_13</name>
    <dbReference type="NCBI Taxonomy" id="1618662"/>
    <lineage>
        <taxon>Bacteria</taxon>
        <taxon>Candidatus Joergenseniibacteriota</taxon>
    </lineage>
</organism>
<gene>
    <name evidence="1" type="ORF">UW92_C0012G0005</name>
</gene>
<dbReference type="Proteomes" id="UP000033966">
    <property type="component" value="Unassembled WGS sequence"/>
</dbReference>
<accession>A0A0G1NE78</accession>
<dbReference type="InterPro" id="IPR014717">
    <property type="entry name" value="Transl_elong_EF1B/ribsomal_bS6"/>
</dbReference>
<dbReference type="Gene3D" id="3.30.70.60">
    <property type="match status" value="1"/>
</dbReference>
<protein>
    <submittedName>
        <fullName evidence="1">Fimbrial assembly protein</fullName>
    </submittedName>
</protein>
<name>A0A0G1NE78_9BACT</name>
<evidence type="ECO:0000313" key="2">
    <source>
        <dbReference type="Proteomes" id="UP000033966"/>
    </source>
</evidence>
<reference evidence="1 2" key="1">
    <citation type="journal article" date="2015" name="Nature">
        <title>rRNA introns, odd ribosomes, and small enigmatic genomes across a large radiation of phyla.</title>
        <authorList>
            <person name="Brown C.T."/>
            <person name="Hug L.A."/>
            <person name="Thomas B.C."/>
            <person name="Sharon I."/>
            <person name="Castelle C.J."/>
            <person name="Singh A."/>
            <person name="Wilkins M.J."/>
            <person name="Williams K.H."/>
            <person name="Banfield J.F."/>
        </authorList>
    </citation>
    <scope>NUCLEOTIDE SEQUENCE [LARGE SCALE GENOMIC DNA]</scope>
</reference>
<proteinExistence type="predicted"/>
<dbReference type="AlphaFoldDB" id="A0A0G1NE78"/>
<evidence type="ECO:0000313" key="1">
    <source>
        <dbReference type="EMBL" id="KKT91427.1"/>
    </source>
</evidence>
<dbReference type="EMBL" id="LCKF01000012">
    <property type="protein sequence ID" value="KKT91427.1"/>
    <property type="molecule type" value="Genomic_DNA"/>
</dbReference>
<sequence length="191" mass="20965">MKPSTKRILSIAFSATFLIAALVVYGTFISPEMATLNDVRSEVASKQNFYTTQKNAVSQVQDLIAKFQNSASLQKTVSLIIPDNPNITDALNQLNVVARNNQVQIFSLSVKPTELQSETQVLVKRVGVLSVIISATGSYEGLKGFLQSVETNVRLANVQSFELSPPQGLEAQQVSQGSYTMKLNVDIYYQE</sequence>
<comment type="caution">
    <text evidence="1">The sequence shown here is derived from an EMBL/GenBank/DDBJ whole genome shotgun (WGS) entry which is preliminary data.</text>
</comment>